<dbReference type="Proteomes" id="UP000808337">
    <property type="component" value="Unassembled WGS sequence"/>
</dbReference>
<proteinExistence type="predicted"/>
<organism evidence="1 2">
    <name type="scientific">Candidatus Opimibacter skivensis</name>
    <dbReference type="NCBI Taxonomy" id="2982028"/>
    <lineage>
        <taxon>Bacteria</taxon>
        <taxon>Pseudomonadati</taxon>
        <taxon>Bacteroidota</taxon>
        <taxon>Saprospiria</taxon>
        <taxon>Saprospirales</taxon>
        <taxon>Saprospiraceae</taxon>
        <taxon>Candidatus Opimibacter</taxon>
    </lineage>
</organism>
<sequence length="113" mass="13309">MPSNEDIKIFKQILALSTEITTGLTAPQFEKVLGRNKIFKSNANERQGLLETLGYLGIFENPEYPSYFEQYIPRNYQPTKSTRGYYNYPVEWWRTTDGINIEALEFWFGPWIN</sequence>
<accession>A0A9D7SVT3</accession>
<dbReference type="AlphaFoldDB" id="A0A9D7SVT3"/>
<evidence type="ECO:0000313" key="1">
    <source>
        <dbReference type="EMBL" id="MBK9983161.1"/>
    </source>
</evidence>
<reference evidence="1 2" key="1">
    <citation type="submission" date="2020-10" db="EMBL/GenBank/DDBJ databases">
        <title>Connecting structure to function with the recovery of over 1000 high-quality activated sludge metagenome-assembled genomes encoding full-length rRNA genes using long-read sequencing.</title>
        <authorList>
            <person name="Singleton C.M."/>
            <person name="Petriglieri F."/>
            <person name="Kristensen J.M."/>
            <person name="Kirkegaard R.H."/>
            <person name="Michaelsen T.Y."/>
            <person name="Andersen M.H."/>
            <person name="Karst S.M."/>
            <person name="Dueholm M.S."/>
            <person name="Nielsen P.H."/>
            <person name="Albertsen M."/>
        </authorList>
    </citation>
    <scope>NUCLEOTIDE SEQUENCE [LARGE SCALE GENOMIC DNA]</scope>
    <source>
        <strain evidence="1">Ribe_18-Q3-R11-54_MAXAC.273</strain>
    </source>
</reference>
<comment type="caution">
    <text evidence="1">The sequence shown here is derived from an EMBL/GenBank/DDBJ whole genome shotgun (WGS) entry which is preliminary data.</text>
</comment>
<protein>
    <submittedName>
        <fullName evidence="1">Uncharacterized protein</fullName>
    </submittedName>
</protein>
<dbReference type="EMBL" id="JADKGY010000010">
    <property type="protein sequence ID" value="MBK9983161.1"/>
    <property type="molecule type" value="Genomic_DNA"/>
</dbReference>
<name>A0A9D7SVT3_9BACT</name>
<gene>
    <name evidence="1" type="ORF">IPP15_12225</name>
</gene>
<evidence type="ECO:0000313" key="2">
    <source>
        <dbReference type="Proteomes" id="UP000808337"/>
    </source>
</evidence>